<feature type="compositionally biased region" description="Basic and acidic residues" evidence="1">
    <location>
        <begin position="68"/>
        <end position="86"/>
    </location>
</feature>
<dbReference type="InterPro" id="IPR008984">
    <property type="entry name" value="SMAD_FHA_dom_sf"/>
</dbReference>
<protein>
    <recommendedName>
        <fullName evidence="2">FHA domain-containing protein</fullName>
    </recommendedName>
</protein>
<dbReference type="InterPro" id="IPR000253">
    <property type="entry name" value="FHA_dom"/>
</dbReference>
<organism evidence="3 4">
    <name type="scientific">Hirsutella minnesotensis 3608</name>
    <dbReference type="NCBI Taxonomy" id="1043627"/>
    <lineage>
        <taxon>Eukaryota</taxon>
        <taxon>Fungi</taxon>
        <taxon>Dikarya</taxon>
        <taxon>Ascomycota</taxon>
        <taxon>Pezizomycotina</taxon>
        <taxon>Sordariomycetes</taxon>
        <taxon>Hypocreomycetidae</taxon>
        <taxon>Hypocreales</taxon>
        <taxon>Ophiocordycipitaceae</taxon>
        <taxon>Hirsutella</taxon>
    </lineage>
</organism>
<dbReference type="CDD" id="cd22676">
    <property type="entry name" value="FHA_SNIP1_DDL-like"/>
    <property type="match status" value="1"/>
</dbReference>
<evidence type="ECO:0000259" key="2">
    <source>
        <dbReference type="PROSITE" id="PS50006"/>
    </source>
</evidence>
<dbReference type="Gene3D" id="2.60.200.20">
    <property type="match status" value="1"/>
</dbReference>
<keyword evidence="4" id="KW-1185">Reference proteome</keyword>
<evidence type="ECO:0000313" key="4">
    <source>
        <dbReference type="Proteomes" id="UP000054481"/>
    </source>
</evidence>
<dbReference type="OrthoDB" id="444265at2759"/>
<reference evidence="3 4" key="1">
    <citation type="journal article" date="2014" name="Genome Biol. Evol.">
        <title>Comparative genomics and transcriptomics analyses reveal divergent lifestyle features of nematode endoparasitic fungus Hirsutella minnesotensis.</title>
        <authorList>
            <person name="Lai Y."/>
            <person name="Liu K."/>
            <person name="Zhang X."/>
            <person name="Zhang X."/>
            <person name="Li K."/>
            <person name="Wang N."/>
            <person name="Shu C."/>
            <person name="Wu Y."/>
            <person name="Wang C."/>
            <person name="Bushley K.E."/>
            <person name="Xiang M."/>
            <person name="Liu X."/>
        </authorList>
    </citation>
    <scope>NUCLEOTIDE SEQUENCE [LARGE SCALE GENOMIC DNA]</scope>
    <source>
        <strain evidence="3 4">3608</strain>
    </source>
</reference>
<dbReference type="AlphaFoldDB" id="A0A0F8A2Q6"/>
<evidence type="ECO:0000313" key="3">
    <source>
        <dbReference type="EMBL" id="KJZ77162.1"/>
    </source>
</evidence>
<dbReference type="InterPro" id="IPR050923">
    <property type="entry name" value="Cell_Proc_Reg/RNA_Proc"/>
</dbReference>
<dbReference type="Pfam" id="PF00498">
    <property type="entry name" value="FHA"/>
    <property type="match status" value="1"/>
</dbReference>
<feature type="compositionally biased region" description="Basic and acidic residues" evidence="1">
    <location>
        <begin position="96"/>
        <end position="106"/>
    </location>
</feature>
<feature type="compositionally biased region" description="Basic and acidic residues" evidence="1">
    <location>
        <begin position="13"/>
        <end position="40"/>
    </location>
</feature>
<feature type="compositionally biased region" description="Basic residues" evidence="1">
    <location>
        <begin position="117"/>
        <end position="126"/>
    </location>
</feature>
<feature type="compositionally biased region" description="Polar residues" evidence="1">
    <location>
        <begin position="1"/>
        <end position="11"/>
    </location>
</feature>
<name>A0A0F8A2Q6_9HYPO</name>
<evidence type="ECO:0000256" key="1">
    <source>
        <dbReference type="SAM" id="MobiDB-lite"/>
    </source>
</evidence>
<gene>
    <name evidence="3" type="ORF">HIM_03483</name>
</gene>
<dbReference type="PROSITE" id="PS50006">
    <property type="entry name" value="FHA_DOMAIN"/>
    <property type="match status" value="1"/>
</dbReference>
<dbReference type="SUPFAM" id="SSF49879">
    <property type="entry name" value="SMAD/FHA domain"/>
    <property type="match status" value="1"/>
</dbReference>
<sequence length="308" mass="35558">MTPAEPSSSRSGRWRDDNDHGRKSSRTGRRDEDDRRDEQRRHSRNRHERRRSRTPDSTRHRHRHHRQRDSDNDGDRDRGRRESPRGDKRRRRSRHDTRDGHPRDSGLDSDEGETSRNKKAVVKHRGPLPSQQDSYAAESGDPVEKPKEKPNWGTTGVLAAASNSVAQADGTSITLKYHEPAEARKPLPRDEWKLFVFKGNDIVDTIDLNSKSCWLVGRDSAVVDILAEHPSISKQHAVIQFRYTEKRNEFGDKRGKVKPYLLDLESANRTTLNDADVPASRYLELRHKDMVKFGHSSREYVVMLAPRT</sequence>
<dbReference type="SMART" id="SM00240">
    <property type="entry name" value="FHA"/>
    <property type="match status" value="1"/>
</dbReference>
<feature type="compositionally biased region" description="Basic residues" evidence="1">
    <location>
        <begin position="41"/>
        <end position="52"/>
    </location>
</feature>
<proteinExistence type="predicted"/>
<dbReference type="Proteomes" id="UP000054481">
    <property type="component" value="Unassembled WGS sequence"/>
</dbReference>
<dbReference type="PANTHER" id="PTHR23308">
    <property type="entry name" value="NUCLEAR INHIBITOR OF PROTEIN PHOSPHATASE-1"/>
    <property type="match status" value="1"/>
</dbReference>
<feature type="domain" description="FHA" evidence="2">
    <location>
        <begin position="214"/>
        <end position="277"/>
    </location>
</feature>
<feature type="region of interest" description="Disordered" evidence="1">
    <location>
        <begin position="1"/>
        <end position="154"/>
    </location>
</feature>
<dbReference type="FunFam" id="2.60.200.20:FF:000038">
    <property type="entry name" value="FHA domain-containing protein SNIP1"/>
    <property type="match status" value="1"/>
</dbReference>
<accession>A0A0F8A2Q6</accession>
<dbReference type="EMBL" id="KQ030508">
    <property type="protein sequence ID" value="KJZ77162.1"/>
    <property type="molecule type" value="Genomic_DNA"/>
</dbReference>